<proteinExistence type="predicted"/>
<organism evidence="1">
    <name type="scientific">marine sediment metagenome</name>
    <dbReference type="NCBI Taxonomy" id="412755"/>
    <lineage>
        <taxon>unclassified sequences</taxon>
        <taxon>metagenomes</taxon>
        <taxon>ecological metagenomes</taxon>
    </lineage>
</organism>
<accession>A0A0F9L3Y9</accession>
<name>A0A0F9L3Y9_9ZZZZ</name>
<comment type="caution">
    <text evidence="1">The sequence shown here is derived from an EMBL/GenBank/DDBJ whole genome shotgun (WGS) entry which is preliminary data.</text>
</comment>
<dbReference type="AlphaFoldDB" id="A0A0F9L3Y9"/>
<gene>
    <name evidence="1" type="ORF">LCGC14_1326170</name>
</gene>
<protein>
    <submittedName>
        <fullName evidence="1">Uncharacterized protein</fullName>
    </submittedName>
</protein>
<reference evidence="1" key="1">
    <citation type="journal article" date="2015" name="Nature">
        <title>Complex archaea that bridge the gap between prokaryotes and eukaryotes.</title>
        <authorList>
            <person name="Spang A."/>
            <person name="Saw J.H."/>
            <person name="Jorgensen S.L."/>
            <person name="Zaremba-Niedzwiedzka K."/>
            <person name="Martijn J."/>
            <person name="Lind A.E."/>
            <person name="van Eijk R."/>
            <person name="Schleper C."/>
            <person name="Guy L."/>
            <person name="Ettema T.J."/>
        </authorList>
    </citation>
    <scope>NUCLEOTIDE SEQUENCE</scope>
</reference>
<sequence>MKITITSNRGTVIDIIKEDEIGDLEKPLPQAALMESIKEALKFDRENPRW</sequence>
<dbReference type="EMBL" id="LAZR01007963">
    <property type="protein sequence ID" value="KKM81801.1"/>
    <property type="molecule type" value="Genomic_DNA"/>
</dbReference>
<evidence type="ECO:0000313" key="1">
    <source>
        <dbReference type="EMBL" id="KKM81801.1"/>
    </source>
</evidence>